<sequence length="99" mass="11472">MEFDQVRVQILGKEFMLSLNEVFSLIRAEEGRRTVMVETSNTDGSAMMITRSRNSSDASRNYNDVKNDVKEVKIEGRRFSKDEQLCNYCKKTNHIKEAC</sequence>
<dbReference type="EMBL" id="CAADRP010001852">
    <property type="protein sequence ID" value="VFU54797.1"/>
    <property type="molecule type" value="Genomic_DNA"/>
</dbReference>
<dbReference type="PANTHER" id="PTHR34222">
    <property type="entry name" value="GAG_PRE-INTEGRS DOMAIN-CONTAINING PROTEIN"/>
    <property type="match status" value="1"/>
</dbReference>
<name>A0A6N2MME0_SALVM</name>
<protein>
    <submittedName>
        <fullName evidence="1">Uncharacterized protein</fullName>
    </submittedName>
</protein>
<organism evidence="1">
    <name type="scientific">Salix viminalis</name>
    <name type="common">Common osier</name>
    <name type="synonym">Basket willow</name>
    <dbReference type="NCBI Taxonomy" id="40686"/>
    <lineage>
        <taxon>Eukaryota</taxon>
        <taxon>Viridiplantae</taxon>
        <taxon>Streptophyta</taxon>
        <taxon>Embryophyta</taxon>
        <taxon>Tracheophyta</taxon>
        <taxon>Spermatophyta</taxon>
        <taxon>Magnoliopsida</taxon>
        <taxon>eudicotyledons</taxon>
        <taxon>Gunneridae</taxon>
        <taxon>Pentapetalae</taxon>
        <taxon>rosids</taxon>
        <taxon>fabids</taxon>
        <taxon>Malpighiales</taxon>
        <taxon>Salicaceae</taxon>
        <taxon>Saliceae</taxon>
        <taxon>Salix</taxon>
    </lineage>
</organism>
<reference evidence="1" key="1">
    <citation type="submission" date="2019-03" db="EMBL/GenBank/DDBJ databases">
        <authorList>
            <person name="Mank J."/>
            <person name="Almeida P."/>
        </authorList>
    </citation>
    <scope>NUCLEOTIDE SEQUENCE</scope>
    <source>
        <strain evidence="1">78183</strain>
    </source>
</reference>
<dbReference type="PANTHER" id="PTHR34222:SF37">
    <property type="entry name" value="RETROTRANSPOSON GAG DOMAIN-CONTAINING PROTEIN"/>
    <property type="match status" value="1"/>
</dbReference>
<proteinExistence type="predicted"/>
<dbReference type="AlphaFoldDB" id="A0A6N2MME0"/>
<evidence type="ECO:0000313" key="1">
    <source>
        <dbReference type="EMBL" id="VFU54797.1"/>
    </source>
</evidence>
<accession>A0A6N2MME0</accession>
<gene>
    <name evidence="1" type="ORF">SVIM_LOCUS385399</name>
</gene>